<gene>
    <name evidence="1" type="ORF">BPAG_LOCUS11287</name>
</gene>
<dbReference type="EMBL" id="UZAD01013223">
    <property type="protein sequence ID" value="VDN92473.1"/>
    <property type="molecule type" value="Genomic_DNA"/>
</dbReference>
<dbReference type="WBParaSite" id="BPAG_0001132501-mRNA-1">
    <property type="protein sequence ID" value="BPAG_0001132501-mRNA-1"/>
    <property type="gene ID" value="BPAG_0001132501"/>
</dbReference>
<name>A0A0N4TRP1_BRUPA</name>
<reference evidence="1 2" key="2">
    <citation type="submission" date="2018-11" db="EMBL/GenBank/DDBJ databases">
        <authorList>
            <consortium name="Pathogen Informatics"/>
        </authorList>
    </citation>
    <scope>NUCLEOTIDE SEQUENCE [LARGE SCALE GENOMIC DNA]</scope>
</reference>
<protein>
    <submittedName>
        <fullName evidence="3">Peptidase S74 domain-containing protein</fullName>
    </submittedName>
</protein>
<evidence type="ECO:0000313" key="2">
    <source>
        <dbReference type="Proteomes" id="UP000278627"/>
    </source>
</evidence>
<dbReference type="Proteomes" id="UP000278627">
    <property type="component" value="Unassembled WGS sequence"/>
</dbReference>
<keyword evidence="2" id="KW-1185">Reference proteome</keyword>
<reference evidence="3" key="1">
    <citation type="submission" date="2017-02" db="UniProtKB">
        <authorList>
            <consortium name="WormBaseParasite"/>
        </authorList>
    </citation>
    <scope>IDENTIFICATION</scope>
</reference>
<evidence type="ECO:0000313" key="3">
    <source>
        <dbReference type="WBParaSite" id="BPAG_0001132501-mRNA-1"/>
    </source>
</evidence>
<organism evidence="3">
    <name type="scientific">Brugia pahangi</name>
    <name type="common">Filarial nematode worm</name>
    <dbReference type="NCBI Taxonomy" id="6280"/>
    <lineage>
        <taxon>Eukaryota</taxon>
        <taxon>Metazoa</taxon>
        <taxon>Ecdysozoa</taxon>
        <taxon>Nematoda</taxon>
        <taxon>Chromadorea</taxon>
        <taxon>Rhabditida</taxon>
        <taxon>Spirurina</taxon>
        <taxon>Spiruromorpha</taxon>
        <taxon>Filarioidea</taxon>
        <taxon>Onchocercidae</taxon>
        <taxon>Brugia</taxon>
    </lineage>
</organism>
<sequence length="149" mass="17233">MSLTIDDNFEQKLNFNLQFEQPENYKTSMPYVPDDNHVLSGSGICEQRLRKGYKAVIANDIDHWCAESDGKSGVFTIFEDSVLEPDNSYYVPENCTILPPCYPTSYPDIPTTRDAYEELKAYESLLMEIIRELHQLEKEPTSRHIRCDT</sequence>
<evidence type="ECO:0000313" key="1">
    <source>
        <dbReference type="EMBL" id="VDN92473.1"/>
    </source>
</evidence>
<accession>A0A0N4TRP1</accession>
<proteinExistence type="predicted"/>
<dbReference type="AlphaFoldDB" id="A0A0N4TRP1"/>